<keyword evidence="4" id="KW-1185">Reference proteome</keyword>
<feature type="transmembrane region" description="Helical" evidence="2">
    <location>
        <begin position="120"/>
        <end position="140"/>
    </location>
</feature>
<comment type="caution">
    <text evidence="3">The sequence shown here is derived from an EMBL/GenBank/DDBJ whole genome shotgun (WGS) entry which is preliminary data.</text>
</comment>
<keyword evidence="2" id="KW-0812">Transmembrane</keyword>
<dbReference type="RefSeq" id="WP_206682322.1">
    <property type="nucleotide sequence ID" value="NZ_JAALDM010000290.1"/>
</dbReference>
<accession>A0ABV5JNE8</accession>
<feature type="region of interest" description="Disordered" evidence="1">
    <location>
        <begin position="1"/>
        <end position="22"/>
    </location>
</feature>
<dbReference type="EMBL" id="JBHMDY010000004">
    <property type="protein sequence ID" value="MFB9259253.1"/>
    <property type="molecule type" value="Genomic_DNA"/>
</dbReference>
<feature type="transmembrane region" description="Helical" evidence="2">
    <location>
        <begin position="169"/>
        <end position="191"/>
    </location>
</feature>
<dbReference type="Proteomes" id="UP001589700">
    <property type="component" value="Unassembled WGS sequence"/>
</dbReference>
<gene>
    <name evidence="3" type="ORF">ACFFVD_05500</name>
</gene>
<evidence type="ECO:0000313" key="4">
    <source>
        <dbReference type="Proteomes" id="UP001589700"/>
    </source>
</evidence>
<keyword evidence="2" id="KW-0472">Membrane</keyword>
<feature type="transmembrane region" description="Helical" evidence="2">
    <location>
        <begin position="90"/>
        <end position="108"/>
    </location>
</feature>
<evidence type="ECO:0000313" key="3">
    <source>
        <dbReference type="EMBL" id="MFB9259253.1"/>
    </source>
</evidence>
<organism evidence="3 4">
    <name type="scientific">Dietzia aerolata</name>
    <dbReference type="NCBI Taxonomy" id="595984"/>
    <lineage>
        <taxon>Bacteria</taxon>
        <taxon>Bacillati</taxon>
        <taxon>Actinomycetota</taxon>
        <taxon>Actinomycetes</taxon>
        <taxon>Mycobacteriales</taxon>
        <taxon>Dietziaceae</taxon>
        <taxon>Dietzia</taxon>
    </lineage>
</organism>
<name>A0ABV5JNE8_9ACTN</name>
<sequence>MNSHQTPSVPWQPHMSGDPAPYPSAAGGPAPYRLASAAGGPVPYPTRPAAPAASKPPAIGLPLLAVLGLALLAVPRVILHDLHLVNEETFVNLLLVFVPLIVWIAVVLRARVKRPFTTLLAVGGVYGVFLAVTHQLLWNINFEGTPLELSGNLAGTDSFLQELVFRASVGVSSLVTGLVVGAVAGLVALGLSKLTRRS</sequence>
<protein>
    <submittedName>
        <fullName evidence="3">Uncharacterized protein</fullName>
    </submittedName>
</protein>
<evidence type="ECO:0000256" key="2">
    <source>
        <dbReference type="SAM" id="Phobius"/>
    </source>
</evidence>
<keyword evidence="2" id="KW-1133">Transmembrane helix</keyword>
<proteinExistence type="predicted"/>
<evidence type="ECO:0000256" key="1">
    <source>
        <dbReference type="SAM" id="MobiDB-lite"/>
    </source>
</evidence>
<feature type="transmembrane region" description="Helical" evidence="2">
    <location>
        <begin position="58"/>
        <end position="78"/>
    </location>
</feature>
<reference evidence="3 4" key="1">
    <citation type="submission" date="2024-09" db="EMBL/GenBank/DDBJ databases">
        <authorList>
            <person name="Sun Q."/>
            <person name="Mori K."/>
        </authorList>
    </citation>
    <scope>NUCLEOTIDE SEQUENCE [LARGE SCALE GENOMIC DNA]</scope>
    <source>
        <strain evidence="3 4">CCM 7659</strain>
    </source>
</reference>